<accession>A0A1Y3B3V4</accession>
<comment type="caution">
    <text evidence="1">The sequence shown here is derived from an EMBL/GenBank/DDBJ whole genome shotgun (WGS) entry which is preliminary data.</text>
</comment>
<sequence length="67" mass="7917">MNKDLVRWNLLIENKTTNLTRGSFAKLKFSVSIYLDGKIDLLTERTFLIAIFGYSPFDIYFEFVFLE</sequence>
<reference evidence="1 2" key="1">
    <citation type="submission" date="2017-03" db="EMBL/GenBank/DDBJ databases">
        <title>Genome Survey of Euroglyphus maynei.</title>
        <authorList>
            <person name="Arlian L.G."/>
            <person name="Morgan M.S."/>
            <person name="Rider S.D."/>
        </authorList>
    </citation>
    <scope>NUCLEOTIDE SEQUENCE [LARGE SCALE GENOMIC DNA]</scope>
    <source>
        <strain evidence="1">Arlian Lab</strain>
        <tissue evidence="1">Whole body</tissue>
    </source>
</reference>
<evidence type="ECO:0000313" key="2">
    <source>
        <dbReference type="Proteomes" id="UP000194236"/>
    </source>
</evidence>
<keyword evidence="2" id="KW-1185">Reference proteome</keyword>
<evidence type="ECO:0000313" key="1">
    <source>
        <dbReference type="EMBL" id="OTF75490.1"/>
    </source>
</evidence>
<dbReference type="Proteomes" id="UP000194236">
    <property type="component" value="Unassembled WGS sequence"/>
</dbReference>
<organism evidence="1 2">
    <name type="scientific">Euroglyphus maynei</name>
    <name type="common">Mayne's house dust mite</name>
    <dbReference type="NCBI Taxonomy" id="6958"/>
    <lineage>
        <taxon>Eukaryota</taxon>
        <taxon>Metazoa</taxon>
        <taxon>Ecdysozoa</taxon>
        <taxon>Arthropoda</taxon>
        <taxon>Chelicerata</taxon>
        <taxon>Arachnida</taxon>
        <taxon>Acari</taxon>
        <taxon>Acariformes</taxon>
        <taxon>Sarcoptiformes</taxon>
        <taxon>Astigmata</taxon>
        <taxon>Psoroptidia</taxon>
        <taxon>Analgoidea</taxon>
        <taxon>Pyroglyphidae</taxon>
        <taxon>Pyroglyphinae</taxon>
        <taxon>Euroglyphus</taxon>
    </lineage>
</organism>
<dbReference type="EMBL" id="MUJZ01041743">
    <property type="protein sequence ID" value="OTF75490.1"/>
    <property type="molecule type" value="Genomic_DNA"/>
</dbReference>
<dbReference type="AlphaFoldDB" id="A0A1Y3B3V4"/>
<proteinExistence type="predicted"/>
<protein>
    <submittedName>
        <fullName evidence="1">Uncharacterized protein</fullName>
    </submittedName>
</protein>
<gene>
    <name evidence="1" type="ORF">BLA29_002932</name>
</gene>
<name>A0A1Y3B3V4_EURMA</name>